<gene>
    <name evidence="2" type="ORF">DFJ75_3571</name>
</gene>
<feature type="region of interest" description="Disordered" evidence="1">
    <location>
        <begin position="187"/>
        <end position="249"/>
    </location>
</feature>
<dbReference type="EMBL" id="RBKV01000001">
    <property type="protein sequence ID" value="RKR96717.1"/>
    <property type="molecule type" value="Genomic_DNA"/>
</dbReference>
<dbReference type="Proteomes" id="UP000274762">
    <property type="component" value="Unassembled WGS sequence"/>
</dbReference>
<comment type="caution">
    <text evidence="2">The sequence shown here is derived from an EMBL/GenBank/DDBJ whole genome shotgun (WGS) entry which is preliminary data.</text>
</comment>
<dbReference type="AlphaFoldDB" id="A0A495K5Z4"/>
<feature type="compositionally biased region" description="Basic and acidic residues" evidence="1">
    <location>
        <begin position="217"/>
        <end position="229"/>
    </location>
</feature>
<evidence type="ECO:0000313" key="3">
    <source>
        <dbReference type="Proteomes" id="UP000274762"/>
    </source>
</evidence>
<reference evidence="2 3" key="1">
    <citation type="submission" date="2018-10" db="EMBL/GenBank/DDBJ databases">
        <title>Sequencing the genomes of 1000 actinobacteria strains.</title>
        <authorList>
            <person name="Klenk H.-P."/>
        </authorList>
    </citation>
    <scope>NUCLEOTIDE SEQUENCE [LARGE SCALE GENOMIC DNA]</scope>
    <source>
        <strain evidence="2 3">DSM 44343</strain>
    </source>
</reference>
<proteinExistence type="predicted"/>
<sequence>MAAKASMLWFVNSSDPAAEIREGVTNDENAAQALATDLFPDMTLLPIGQCDLVEAATPAADQLFVGVYRSLAVVTGPILRTSSPSTLPEQWTAALPAQATVFLNTDPEYSVGAFARWEDGILRRSFAANPVDIYENIGLPFIFEGPFWAGERPLVYAEGAIPDPQALPFHPQEFAEEAMRSWLGFRITTPRDPSDSDPHSIQLSGFAIRPKGYQPDQRSDERNLAEQHPSDGQYPTEHPQRPVEESAPAPAVKRVARWFGFGPKA</sequence>
<protein>
    <submittedName>
        <fullName evidence="2">Uncharacterized protein</fullName>
    </submittedName>
</protein>
<evidence type="ECO:0000313" key="2">
    <source>
        <dbReference type="EMBL" id="RKR96717.1"/>
    </source>
</evidence>
<dbReference type="InterPro" id="IPR053847">
    <property type="entry name" value="DUF6928"/>
</dbReference>
<name>A0A495K5Z4_WILMA</name>
<evidence type="ECO:0000256" key="1">
    <source>
        <dbReference type="SAM" id="MobiDB-lite"/>
    </source>
</evidence>
<accession>A0A495K5Z4</accession>
<dbReference type="Pfam" id="PF21997">
    <property type="entry name" value="DUF6928"/>
    <property type="match status" value="1"/>
</dbReference>
<organism evidence="2 3">
    <name type="scientific">Williamsia marianensis</name>
    <dbReference type="NCBI Taxonomy" id="85044"/>
    <lineage>
        <taxon>Bacteria</taxon>
        <taxon>Bacillati</taxon>
        <taxon>Actinomycetota</taxon>
        <taxon>Actinomycetes</taxon>
        <taxon>Mycobacteriales</taxon>
        <taxon>Nocardiaceae</taxon>
        <taxon>Williamsia</taxon>
    </lineage>
</organism>